<dbReference type="Proteomes" id="UP001163603">
    <property type="component" value="Chromosome 1"/>
</dbReference>
<name>A0ACC0ZI76_9ROSI</name>
<evidence type="ECO:0000313" key="1">
    <source>
        <dbReference type="EMBL" id="KAJ0051737.1"/>
    </source>
</evidence>
<reference evidence="2" key="1">
    <citation type="journal article" date="2023" name="G3 (Bethesda)">
        <title>Genome assembly and association tests identify interacting loci associated with vigor, precocity, and sex in interspecific pistachio rootstocks.</title>
        <authorList>
            <person name="Palmer W."/>
            <person name="Jacygrad E."/>
            <person name="Sagayaradj S."/>
            <person name="Cavanaugh K."/>
            <person name="Han R."/>
            <person name="Bertier L."/>
            <person name="Beede B."/>
            <person name="Kafkas S."/>
            <person name="Golino D."/>
            <person name="Preece J."/>
            <person name="Michelmore R."/>
        </authorList>
    </citation>
    <scope>NUCLEOTIDE SEQUENCE [LARGE SCALE GENOMIC DNA]</scope>
</reference>
<accession>A0ACC0ZI76</accession>
<dbReference type="EMBL" id="CM047736">
    <property type="protein sequence ID" value="KAJ0051737.1"/>
    <property type="molecule type" value="Genomic_DNA"/>
</dbReference>
<gene>
    <name evidence="1" type="ORF">Pint_03351</name>
</gene>
<comment type="caution">
    <text evidence="1">The sequence shown here is derived from an EMBL/GenBank/DDBJ whole genome shotgun (WGS) entry which is preliminary data.</text>
</comment>
<keyword evidence="2" id="KW-1185">Reference proteome</keyword>
<proteinExistence type="predicted"/>
<protein>
    <submittedName>
        <fullName evidence="1">Uncharacterized protein</fullName>
    </submittedName>
</protein>
<evidence type="ECO:0000313" key="2">
    <source>
        <dbReference type="Proteomes" id="UP001163603"/>
    </source>
</evidence>
<sequence length="140" mass="15782">MYDGKTDTRTQDCLNLCLPGVPDSLNELLYALLLQARVCMLINHDCEIWKINYQGANWKHLLSFQDQLRDSGNFDTILEEVFSSELLMCSIPGLSALLKLKIHAPHEQEKVLTLDELIAPNPPTLGIYWVNGLATQIVSN</sequence>
<organism evidence="1 2">
    <name type="scientific">Pistacia integerrima</name>
    <dbReference type="NCBI Taxonomy" id="434235"/>
    <lineage>
        <taxon>Eukaryota</taxon>
        <taxon>Viridiplantae</taxon>
        <taxon>Streptophyta</taxon>
        <taxon>Embryophyta</taxon>
        <taxon>Tracheophyta</taxon>
        <taxon>Spermatophyta</taxon>
        <taxon>Magnoliopsida</taxon>
        <taxon>eudicotyledons</taxon>
        <taxon>Gunneridae</taxon>
        <taxon>Pentapetalae</taxon>
        <taxon>rosids</taxon>
        <taxon>malvids</taxon>
        <taxon>Sapindales</taxon>
        <taxon>Anacardiaceae</taxon>
        <taxon>Pistacia</taxon>
    </lineage>
</organism>